<name>A0A318H0J2_9BURK</name>
<feature type="domain" description="Glutaredoxin" evidence="2">
    <location>
        <begin position="97"/>
        <end position="153"/>
    </location>
</feature>
<gene>
    <name evidence="3" type="ORF">C7444_107170</name>
</gene>
<dbReference type="Pfam" id="PF00462">
    <property type="entry name" value="Glutaredoxin"/>
    <property type="match status" value="1"/>
</dbReference>
<dbReference type="InterPro" id="IPR036249">
    <property type="entry name" value="Thioredoxin-like_sf"/>
</dbReference>
<accession>A0A318H0J2</accession>
<evidence type="ECO:0000259" key="2">
    <source>
        <dbReference type="Pfam" id="PF00462"/>
    </source>
</evidence>
<dbReference type="CDD" id="cd02976">
    <property type="entry name" value="NrdH"/>
    <property type="match status" value="1"/>
</dbReference>
<keyword evidence="4" id="KW-1185">Reference proteome</keyword>
<comment type="caution">
    <text evidence="3">The sequence shown here is derived from an EMBL/GenBank/DDBJ whole genome shotgun (WGS) entry which is preliminary data.</text>
</comment>
<protein>
    <submittedName>
        <fullName evidence="3">Glutaredoxin</fullName>
    </submittedName>
</protein>
<dbReference type="Proteomes" id="UP000247811">
    <property type="component" value="Unassembled WGS sequence"/>
</dbReference>
<feature type="region of interest" description="Disordered" evidence="1">
    <location>
        <begin position="201"/>
        <end position="227"/>
    </location>
</feature>
<reference evidence="3 4" key="1">
    <citation type="submission" date="2018-05" db="EMBL/GenBank/DDBJ databases">
        <title>Genomic Encyclopedia of Type Strains, Phase IV (KMG-IV): sequencing the most valuable type-strain genomes for metagenomic binning, comparative biology and taxonomic classification.</title>
        <authorList>
            <person name="Goeker M."/>
        </authorList>
    </citation>
    <scope>NUCLEOTIDE SEQUENCE [LARGE SCALE GENOMIC DNA]</scope>
    <source>
        <strain evidence="3 4">DSM 566</strain>
    </source>
</reference>
<evidence type="ECO:0000256" key="1">
    <source>
        <dbReference type="SAM" id="MobiDB-lite"/>
    </source>
</evidence>
<dbReference type="Gene3D" id="3.40.30.10">
    <property type="entry name" value="Glutaredoxin"/>
    <property type="match status" value="1"/>
</dbReference>
<dbReference type="AlphaFoldDB" id="A0A318H0J2"/>
<evidence type="ECO:0000313" key="4">
    <source>
        <dbReference type="Proteomes" id="UP000247811"/>
    </source>
</evidence>
<dbReference type="RefSeq" id="WP_170130695.1">
    <property type="nucleotide sequence ID" value="NZ_QJJS01000007.1"/>
</dbReference>
<feature type="compositionally biased region" description="Basic and acidic residues" evidence="1">
    <location>
        <begin position="201"/>
        <end position="210"/>
    </location>
</feature>
<sequence>MPDLTTAPAGAWPPSGVACCGRWRAGARRGVAVLVLLAAPAWAQYKIVGPDGRVTYTDMPPAGALDTAPRAARAASAAAPASTLPYELRQVVARYPVRLYSTPSCGPCDQARQSLQQRGIPFTESTVTTDADRAVLQRQEGVAELPVLRVGSQRLVGWQEREWGLTLDAAGYPSTSRLPASYAMPAAQSLAPAVPAAAAEPGREAVRRDTTVSVPVEPAASGPRIRF</sequence>
<organism evidence="3 4">
    <name type="scientific">Sphaerotilus hippei</name>
    <dbReference type="NCBI Taxonomy" id="744406"/>
    <lineage>
        <taxon>Bacteria</taxon>
        <taxon>Pseudomonadati</taxon>
        <taxon>Pseudomonadota</taxon>
        <taxon>Betaproteobacteria</taxon>
        <taxon>Burkholderiales</taxon>
        <taxon>Sphaerotilaceae</taxon>
        <taxon>Sphaerotilus</taxon>
    </lineage>
</organism>
<dbReference type="EMBL" id="QJJS01000007">
    <property type="protein sequence ID" value="PXW96264.1"/>
    <property type="molecule type" value="Genomic_DNA"/>
</dbReference>
<evidence type="ECO:0000313" key="3">
    <source>
        <dbReference type="EMBL" id="PXW96264.1"/>
    </source>
</evidence>
<proteinExistence type="predicted"/>
<dbReference type="PROSITE" id="PS51354">
    <property type="entry name" value="GLUTAREDOXIN_2"/>
    <property type="match status" value="1"/>
</dbReference>
<dbReference type="InterPro" id="IPR002109">
    <property type="entry name" value="Glutaredoxin"/>
</dbReference>
<dbReference type="SUPFAM" id="SSF52833">
    <property type="entry name" value="Thioredoxin-like"/>
    <property type="match status" value="1"/>
</dbReference>